<dbReference type="EnsemblMetazoa" id="GBRI024842-RA">
    <property type="protein sequence ID" value="GBRI024842-PA"/>
    <property type="gene ID" value="GBRI024842"/>
</dbReference>
<dbReference type="AlphaFoldDB" id="A0A1A9WMB2"/>
<protein>
    <submittedName>
        <fullName evidence="1">Uncharacterized protein</fullName>
    </submittedName>
</protein>
<reference evidence="2" key="1">
    <citation type="submission" date="2014-03" db="EMBL/GenBank/DDBJ databases">
        <authorList>
            <person name="Aksoy S."/>
            <person name="Warren W."/>
            <person name="Wilson R.K."/>
        </authorList>
    </citation>
    <scope>NUCLEOTIDE SEQUENCE [LARGE SCALE GENOMIC DNA]</scope>
    <source>
        <strain evidence="2">IAEA</strain>
    </source>
</reference>
<proteinExistence type="predicted"/>
<accession>A0A1A9WMB2</accession>
<evidence type="ECO:0000313" key="2">
    <source>
        <dbReference type="Proteomes" id="UP000091820"/>
    </source>
</evidence>
<dbReference type="Proteomes" id="UP000091820">
    <property type="component" value="Unassembled WGS sequence"/>
</dbReference>
<dbReference type="VEuPathDB" id="VectorBase:GBRI024842"/>
<keyword evidence="2" id="KW-1185">Reference proteome</keyword>
<name>A0A1A9WMB2_9MUSC</name>
<evidence type="ECO:0000313" key="1">
    <source>
        <dbReference type="EnsemblMetazoa" id="GBRI024842-PA"/>
    </source>
</evidence>
<organism evidence="1 2">
    <name type="scientific">Glossina brevipalpis</name>
    <dbReference type="NCBI Taxonomy" id="37001"/>
    <lineage>
        <taxon>Eukaryota</taxon>
        <taxon>Metazoa</taxon>
        <taxon>Ecdysozoa</taxon>
        <taxon>Arthropoda</taxon>
        <taxon>Hexapoda</taxon>
        <taxon>Insecta</taxon>
        <taxon>Pterygota</taxon>
        <taxon>Neoptera</taxon>
        <taxon>Endopterygota</taxon>
        <taxon>Diptera</taxon>
        <taxon>Brachycera</taxon>
        <taxon>Muscomorpha</taxon>
        <taxon>Hippoboscoidea</taxon>
        <taxon>Glossinidae</taxon>
        <taxon>Glossina</taxon>
    </lineage>
</organism>
<reference evidence="1" key="2">
    <citation type="submission" date="2020-05" db="UniProtKB">
        <authorList>
            <consortium name="EnsemblMetazoa"/>
        </authorList>
    </citation>
    <scope>IDENTIFICATION</scope>
    <source>
        <strain evidence="1">IAEA</strain>
    </source>
</reference>
<sequence length="29" mass="3552">MILMKILKIKIIPVKAMRKKMKNLKLKIW</sequence>